<dbReference type="Gene3D" id="3.40.30.10">
    <property type="entry name" value="Glutaredoxin"/>
    <property type="match status" value="1"/>
</dbReference>
<comment type="caution">
    <text evidence="6">The sequence shown here is derived from an EMBL/GenBank/DDBJ whole genome shotgun (WGS) entry which is preliminary data.</text>
</comment>
<dbReference type="CDD" id="cd02966">
    <property type="entry name" value="TlpA_like_family"/>
    <property type="match status" value="1"/>
</dbReference>
<comment type="subcellular location">
    <subcellularLocation>
        <location evidence="1">Cell envelope</location>
    </subcellularLocation>
</comment>
<dbReference type="InterPro" id="IPR013740">
    <property type="entry name" value="Redoxin"/>
</dbReference>
<dbReference type="SUPFAM" id="SSF52833">
    <property type="entry name" value="Thioredoxin-like"/>
    <property type="match status" value="1"/>
</dbReference>
<evidence type="ECO:0000256" key="1">
    <source>
        <dbReference type="ARBA" id="ARBA00004196"/>
    </source>
</evidence>
<dbReference type="Proteomes" id="UP000304900">
    <property type="component" value="Unassembled WGS sequence"/>
</dbReference>
<dbReference type="GO" id="GO:0017004">
    <property type="term" value="P:cytochrome complex assembly"/>
    <property type="evidence" value="ECO:0007669"/>
    <property type="project" value="UniProtKB-KW"/>
</dbReference>
<feature type="domain" description="Thioredoxin" evidence="5">
    <location>
        <begin position="122"/>
        <end position="272"/>
    </location>
</feature>
<evidence type="ECO:0000313" key="6">
    <source>
        <dbReference type="EMBL" id="TKT85748.1"/>
    </source>
</evidence>
<accession>A0A4U6CS60</accession>
<organism evidence="6 7">
    <name type="scientific">Dyadobacter frigoris</name>
    <dbReference type="NCBI Taxonomy" id="2576211"/>
    <lineage>
        <taxon>Bacteria</taxon>
        <taxon>Pseudomonadati</taxon>
        <taxon>Bacteroidota</taxon>
        <taxon>Cytophagia</taxon>
        <taxon>Cytophagales</taxon>
        <taxon>Spirosomataceae</taxon>
        <taxon>Dyadobacter</taxon>
    </lineage>
</organism>
<proteinExistence type="predicted"/>
<evidence type="ECO:0000259" key="5">
    <source>
        <dbReference type="PROSITE" id="PS51352"/>
    </source>
</evidence>
<dbReference type="InterPro" id="IPR050553">
    <property type="entry name" value="Thioredoxin_ResA/DsbE_sf"/>
</dbReference>
<dbReference type="PANTHER" id="PTHR42852">
    <property type="entry name" value="THIOL:DISULFIDE INTERCHANGE PROTEIN DSBE"/>
    <property type="match status" value="1"/>
</dbReference>
<evidence type="ECO:0000256" key="2">
    <source>
        <dbReference type="ARBA" id="ARBA00022748"/>
    </source>
</evidence>
<dbReference type="GO" id="GO:0016491">
    <property type="term" value="F:oxidoreductase activity"/>
    <property type="evidence" value="ECO:0007669"/>
    <property type="project" value="InterPro"/>
</dbReference>
<evidence type="ECO:0000256" key="4">
    <source>
        <dbReference type="ARBA" id="ARBA00023284"/>
    </source>
</evidence>
<dbReference type="PANTHER" id="PTHR42852:SF6">
    <property type="entry name" value="THIOL:DISULFIDE INTERCHANGE PROTEIN DSBE"/>
    <property type="match status" value="1"/>
</dbReference>
<keyword evidence="7" id="KW-1185">Reference proteome</keyword>
<evidence type="ECO:0000313" key="7">
    <source>
        <dbReference type="Proteomes" id="UP000304900"/>
    </source>
</evidence>
<dbReference type="Pfam" id="PF08534">
    <property type="entry name" value="Redoxin"/>
    <property type="match status" value="1"/>
</dbReference>
<gene>
    <name evidence="6" type="ORF">FDK13_33370</name>
</gene>
<keyword evidence="4" id="KW-0676">Redox-active center</keyword>
<dbReference type="OrthoDB" id="9815205at2"/>
<dbReference type="AlphaFoldDB" id="A0A4U6CS60"/>
<evidence type="ECO:0000256" key="3">
    <source>
        <dbReference type="ARBA" id="ARBA00023157"/>
    </source>
</evidence>
<dbReference type="GO" id="GO:0030313">
    <property type="term" value="C:cell envelope"/>
    <property type="evidence" value="ECO:0007669"/>
    <property type="project" value="UniProtKB-SubCell"/>
</dbReference>
<protein>
    <submittedName>
        <fullName evidence="6">TlpA family protein disulfide reductase</fullName>
    </submittedName>
</protein>
<keyword evidence="3" id="KW-1015">Disulfide bond</keyword>
<sequence length="274" mass="31123">MMKKFFDEKVKTDPIRKEQFLNQYDVNLAAQFGADASPLSFESVRYFYRKACFDDYVQNGSLDPGRVIKTLTENYEGVLQERLIAYALGEKIPSNFNELLKNTLAKTKDPVSLARLKKLEIRRKGLSPFPFNLPDASGKYVKLEDFKGKLVFVDFWYTGCGGCAGYFSTTLSKAEEHFKDNDNIVFVTITADTGKSLWLKGVKTGKYVSDKSINLFTEGKGDKHPAIAHYNFNSFPSLMLIDKEGKIQEFNSEALAKRDPDNLIRVLQEAIEKE</sequence>
<name>A0A4U6CS60_9BACT</name>
<dbReference type="EMBL" id="SZVO01000028">
    <property type="protein sequence ID" value="TKT85748.1"/>
    <property type="molecule type" value="Genomic_DNA"/>
</dbReference>
<dbReference type="InterPro" id="IPR013766">
    <property type="entry name" value="Thioredoxin_domain"/>
</dbReference>
<dbReference type="PROSITE" id="PS51352">
    <property type="entry name" value="THIOREDOXIN_2"/>
    <property type="match status" value="1"/>
</dbReference>
<keyword evidence="2" id="KW-0201">Cytochrome c-type biogenesis</keyword>
<reference evidence="6 7" key="1">
    <citation type="submission" date="2019-05" db="EMBL/GenBank/DDBJ databases">
        <title>Dyadobacter AR-3-8 sp. nov., isolated from arctic soil.</title>
        <authorList>
            <person name="Chaudhary D.K."/>
        </authorList>
    </citation>
    <scope>NUCLEOTIDE SEQUENCE [LARGE SCALE GENOMIC DNA]</scope>
    <source>
        <strain evidence="6 7">AR-3-8</strain>
    </source>
</reference>
<dbReference type="InterPro" id="IPR036249">
    <property type="entry name" value="Thioredoxin-like_sf"/>
</dbReference>